<evidence type="ECO:0000256" key="3">
    <source>
        <dbReference type="SAM" id="MobiDB-lite"/>
    </source>
</evidence>
<dbReference type="PANTHER" id="PTHR34039">
    <property type="entry name" value="UPF0102 PROTEIN YRAN"/>
    <property type="match status" value="1"/>
</dbReference>
<dbReference type="HAMAP" id="MF_00048">
    <property type="entry name" value="UPF0102"/>
    <property type="match status" value="1"/>
</dbReference>
<accession>A0ABW0M4X2</accession>
<evidence type="ECO:0000313" key="4">
    <source>
        <dbReference type="EMBL" id="MFC5471996.1"/>
    </source>
</evidence>
<evidence type="ECO:0000256" key="2">
    <source>
        <dbReference type="HAMAP-Rule" id="MF_00048"/>
    </source>
</evidence>
<dbReference type="Pfam" id="PF02021">
    <property type="entry name" value="UPF0102"/>
    <property type="match status" value="1"/>
</dbReference>
<reference evidence="5" key="1">
    <citation type="journal article" date="2019" name="Int. J. Syst. Evol. Microbiol.">
        <title>The Global Catalogue of Microorganisms (GCM) 10K type strain sequencing project: providing services to taxonomists for standard genome sequencing and annotation.</title>
        <authorList>
            <consortium name="The Broad Institute Genomics Platform"/>
            <consortium name="The Broad Institute Genome Sequencing Center for Infectious Disease"/>
            <person name="Wu L."/>
            <person name="Ma J."/>
        </authorList>
    </citation>
    <scope>NUCLEOTIDE SEQUENCE [LARGE SCALE GENOMIC DNA]</scope>
    <source>
        <strain evidence="5">CCUG 57113</strain>
    </source>
</reference>
<dbReference type="InterPro" id="IPR011856">
    <property type="entry name" value="tRNA_endonuc-like_dom_sf"/>
</dbReference>
<dbReference type="SUPFAM" id="SSF52980">
    <property type="entry name" value="Restriction endonuclease-like"/>
    <property type="match status" value="1"/>
</dbReference>
<organism evidence="4 5">
    <name type="scientific">Cohnella suwonensis</name>
    <dbReference type="NCBI Taxonomy" id="696072"/>
    <lineage>
        <taxon>Bacteria</taxon>
        <taxon>Bacillati</taxon>
        <taxon>Bacillota</taxon>
        <taxon>Bacilli</taxon>
        <taxon>Bacillales</taxon>
        <taxon>Paenibacillaceae</taxon>
        <taxon>Cohnella</taxon>
    </lineage>
</organism>
<comment type="caution">
    <text evidence="4">The sequence shown here is derived from an EMBL/GenBank/DDBJ whole genome shotgun (WGS) entry which is preliminary data.</text>
</comment>
<sequence length="141" mass="15668">MGEENSVRNDNLHANEQASGATDRRKATGRAGEEAAAASLIAKGYTLVDRNWRCRSGEIDLIALDGNALVFVEVRSRTNPTRFGTAVESVTPRKRRQVRELAAVYLKSRPDLPRSARFDVVAVTFERDGSIRELRHLQAAF</sequence>
<dbReference type="InterPro" id="IPR003509">
    <property type="entry name" value="UPF0102_YraN-like"/>
</dbReference>
<feature type="compositionally biased region" description="Basic and acidic residues" evidence="3">
    <location>
        <begin position="1"/>
        <end position="13"/>
    </location>
</feature>
<dbReference type="InterPro" id="IPR011335">
    <property type="entry name" value="Restrct_endonuc-II-like"/>
</dbReference>
<comment type="similarity">
    <text evidence="1 2">Belongs to the UPF0102 family.</text>
</comment>
<dbReference type="PANTHER" id="PTHR34039:SF1">
    <property type="entry name" value="UPF0102 PROTEIN YRAN"/>
    <property type="match status" value="1"/>
</dbReference>
<feature type="region of interest" description="Disordered" evidence="3">
    <location>
        <begin position="1"/>
        <end position="33"/>
    </location>
</feature>
<dbReference type="NCBIfam" id="NF009154">
    <property type="entry name" value="PRK12497.3-3"/>
    <property type="match status" value="1"/>
</dbReference>
<protein>
    <recommendedName>
        <fullName evidence="2">UPF0102 protein ACFPPD_25275</fullName>
    </recommendedName>
</protein>
<dbReference type="Proteomes" id="UP001596105">
    <property type="component" value="Unassembled WGS sequence"/>
</dbReference>
<name>A0ABW0M4X2_9BACL</name>
<dbReference type="NCBIfam" id="TIGR00252">
    <property type="entry name" value="YraN family protein"/>
    <property type="match status" value="1"/>
</dbReference>
<evidence type="ECO:0000313" key="5">
    <source>
        <dbReference type="Proteomes" id="UP001596105"/>
    </source>
</evidence>
<proteinExistence type="inferred from homology"/>
<dbReference type="EMBL" id="JBHSMH010000113">
    <property type="protein sequence ID" value="MFC5471996.1"/>
    <property type="molecule type" value="Genomic_DNA"/>
</dbReference>
<dbReference type="CDD" id="cd20736">
    <property type="entry name" value="PoNe_Nuclease"/>
    <property type="match status" value="1"/>
</dbReference>
<evidence type="ECO:0000256" key="1">
    <source>
        <dbReference type="ARBA" id="ARBA00006738"/>
    </source>
</evidence>
<dbReference type="RefSeq" id="WP_378083798.1">
    <property type="nucleotide sequence ID" value="NZ_JBHSMH010000113.1"/>
</dbReference>
<dbReference type="Gene3D" id="3.40.1350.10">
    <property type="match status" value="1"/>
</dbReference>
<gene>
    <name evidence="4" type="ORF">ACFPPD_25275</name>
</gene>
<keyword evidence="5" id="KW-1185">Reference proteome</keyword>
<dbReference type="NCBIfam" id="NF009150">
    <property type="entry name" value="PRK12497.1-3"/>
    <property type="match status" value="1"/>
</dbReference>